<accession>A0ABX1L6E9</accession>
<gene>
    <name evidence="2" type="ORF">HEQ44_10695</name>
</gene>
<protein>
    <recommendedName>
        <fullName evidence="4">ABC transporter permease</fullName>
    </recommendedName>
</protein>
<dbReference type="Proteomes" id="UP000707477">
    <property type="component" value="Unassembled WGS sequence"/>
</dbReference>
<organism evidence="2 3">
    <name type="scientific">Levilactobacillus tujiorum</name>
    <dbReference type="NCBI Taxonomy" id="2912243"/>
    <lineage>
        <taxon>Bacteria</taxon>
        <taxon>Bacillati</taxon>
        <taxon>Bacillota</taxon>
        <taxon>Bacilli</taxon>
        <taxon>Lactobacillales</taxon>
        <taxon>Lactobacillaceae</taxon>
        <taxon>Levilactobacillus</taxon>
    </lineage>
</organism>
<feature type="transmembrane region" description="Helical" evidence="1">
    <location>
        <begin position="203"/>
        <end position="220"/>
    </location>
</feature>
<dbReference type="EMBL" id="JAAVSD010000041">
    <property type="protein sequence ID" value="NLR30646.1"/>
    <property type="molecule type" value="Genomic_DNA"/>
</dbReference>
<feature type="transmembrane region" description="Helical" evidence="1">
    <location>
        <begin position="126"/>
        <end position="151"/>
    </location>
</feature>
<dbReference type="RefSeq" id="WP_168850422.1">
    <property type="nucleotide sequence ID" value="NZ_JAAVSD010000041.1"/>
</dbReference>
<evidence type="ECO:0000313" key="3">
    <source>
        <dbReference type="Proteomes" id="UP000707477"/>
    </source>
</evidence>
<feature type="transmembrane region" description="Helical" evidence="1">
    <location>
        <begin position="51"/>
        <end position="69"/>
    </location>
</feature>
<feature type="transmembrane region" description="Helical" evidence="1">
    <location>
        <begin position="163"/>
        <end position="183"/>
    </location>
</feature>
<reference evidence="2 3" key="1">
    <citation type="submission" date="2020-03" db="EMBL/GenBank/DDBJ databases">
        <authorList>
            <person name="Zhang Z."/>
            <person name="Guo Z."/>
            <person name="Hou Q."/>
            <person name="Shen X."/>
        </authorList>
    </citation>
    <scope>NUCLEOTIDE SEQUENCE [LARGE SCALE GENOMIC DNA]</scope>
    <source>
        <strain evidence="2 3">HBUAS51329</strain>
    </source>
</reference>
<keyword evidence="1" id="KW-1133">Transmembrane helix</keyword>
<evidence type="ECO:0000313" key="2">
    <source>
        <dbReference type="EMBL" id="NLR30646.1"/>
    </source>
</evidence>
<feature type="transmembrane region" description="Helical" evidence="1">
    <location>
        <begin position="90"/>
        <end position="114"/>
    </location>
</feature>
<feature type="transmembrane region" description="Helical" evidence="1">
    <location>
        <begin position="12"/>
        <end position="31"/>
    </location>
</feature>
<name>A0ABX1L6E9_9LACO</name>
<sequence>MPNYKIALLKGVILSQLLALFLFALIRYTGINPLGDVDALQTFWGTLLSETYNFYKIIPMITVFFVLWIKRPNVYYSFFKLNKSSQIIGYYYLQLVGFVLIVLIAWIQVMVVLVRMVPINPENVTYGLILAGNYLLNMIVLCSFLLVVTIRTNKVWTVVLTQLFLYVDQWLNIHWGQSLIFYHGLMLRSLPQGSNLSDVIYDYVWNVFLIIILLIVSWLFPNRTRFFRD</sequence>
<keyword evidence="1" id="KW-0472">Membrane</keyword>
<evidence type="ECO:0000256" key="1">
    <source>
        <dbReference type="SAM" id="Phobius"/>
    </source>
</evidence>
<keyword evidence="1" id="KW-0812">Transmembrane</keyword>
<evidence type="ECO:0008006" key="4">
    <source>
        <dbReference type="Google" id="ProtNLM"/>
    </source>
</evidence>
<comment type="caution">
    <text evidence="2">The sequence shown here is derived from an EMBL/GenBank/DDBJ whole genome shotgun (WGS) entry which is preliminary data.</text>
</comment>
<keyword evidence="3" id="KW-1185">Reference proteome</keyword>
<proteinExistence type="predicted"/>